<dbReference type="Gene3D" id="3.30.870.10">
    <property type="entry name" value="Endonuclease Chain A"/>
    <property type="match status" value="2"/>
</dbReference>
<feature type="active site" evidence="13">
    <location>
        <position position="408"/>
    </location>
</feature>
<evidence type="ECO:0000256" key="10">
    <source>
        <dbReference type="ARBA" id="ARBA00023209"/>
    </source>
</evidence>
<feature type="domain" description="PLD phosphodiesterase" evidence="15">
    <location>
        <begin position="403"/>
        <end position="430"/>
    </location>
</feature>
<comment type="function">
    <text evidence="12 13">Catalyzes the reversible phosphatidyl group transfer from one phosphatidylglycerol molecule to another to form cardiolipin (CL) (diphosphatidylglycerol) and glycerol.</text>
</comment>
<dbReference type="PANTHER" id="PTHR21248:SF22">
    <property type="entry name" value="PHOSPHOLIPASE D"/>
    <property type="match status" value="1"/>
</dbReference>
<evidence type="ECO:0000256" key="1">
    <source>
        <dbReference type="ARBA" id="ARBA00004651"/>
    </source>
</evidence>
<evidence type="ECO:0000256" key="14">
    <source>
        <dbReference type="NCBIfam" id="TIGR04265"/>
    </source>
</evidence>
<evidence type="ECO:0000313" key="19">
    <source>
        <dbReference type="Proteomes" id="UP000184204"/>
    </source>
</evidence>
<dbReference type="AlphaFoldDB" id="A0A0X8VEM3"/>
<keyword evidence="6" id="KW-0677">Repeat</keyword>
<keyword evidence="10 13" id="KW-0594">Phospholipid biosynthesis</keyword>
<name>A0A0X8VEM3_ANAPI</name>
<dbReference type="FunFam" id="3.30.870.10:FF:000021">
    <property type="entry name" value="Cardiolipin synthase"/>
    <property type="match status" value="1"/>
</dbReference>
<dbReference type="OrthoDB" id="9762009at2"/>
<comment type="similarity">
    <text evidence="13">Belongs to the phospholipase D family. Cardiolipin synthase subfamily.</text>
</comment>
<keyword evidence="4 13" id="KW-0808">Transferase</keyword>
<feature type="active site" evidence="13">
    <location>
        <position position="415"/>
    </location>
</feature>
<evidence type="ECO:0000256" key="8">
    <source>
        <dbReference type="ARBA" id="ARBA00023098"/>
    </source>
</evidence>
<keyword evidence="3 13" id="KW-0444">Lipid biosynthesis</keyword>
<reference evidence="19" key="4">
    <citation type="submission" date="2016-11" db="EMBL/GenBank/DDBJ databases">
        <authorList>
            <person name="Jaros S."/>
            <person name="Januszkiewicz K."/>
            <person name="Wedrychowicz H."/>
        </authorList>
    </citation>
    <scope>NUCLEOTIDE SEQUENCE [LARGE SCALE GENOMIC DNA]</scope>
    <source>
        <strain evidence="19">DSM 1682</strain>
    </source>
</reference>
<evidence type="ECO:0000313" key="18">
    <source>
        <dbReference type="Proteomes" id="UP000068026"/>
    </source>
</evidence>
<feature type="active site" evidence="13">
    <location>
        <position position="232"/>
    </location>
</feature>
<evidence type="ECO:0000256" key="3">
    <source>
        <dbReference type="ARBA" id="ARBA00022516"/>
    </source>
</evidence>
<accession>A0A0X8VEM3</accession>
<dbReference type="GO" id="GO:0005886">
    <property type="term" value="C:plasma membrane"/>
    <property type="evidence" value="ECO:0007669"/>
    <property type="project" value="UniProtKB-SubCell"/>
</dbReference>
<keyword evidence="5 13" id="KW-0812">Transmembrane</keyword>
<dbReference type="NCBIfam" id="TIGR04265">
    <property type="entry name" value="bac_cardiolipin"/>
    <property type="match status" value="1"/>
</dbReference>
<dbReference type="FunFam" id="3.30.870.10:FF:000014">
    <property type="entry name" value="Cardiolipin synthase"/>
    <property type="match status" value="1"/>
</dbReference>
<feature type="active site" evidence="13">
    <location>
        <position position="230"/>
    </location>
</feature>
<keyword evidence="7 13" id="KW-1133">Transmembrane helix</keyword>
<evidence type="ECO:0000313" key="16">
    <source>
        <dbReference type="EMBL" id="AMJ42267.1"/>
    </source>
</evidence>
<evidence type="ECO:0000256" key="12">
    <source>
        <dbReference type="ARBA" id="ARBA00057569"/>
    </source>
</evidence>
<dbReference type="InterPro" id="IPR022924">
    <property type="entry name" value="Cardiolipin_synthase"/>
</dbReference>
<evidence type="ECO:0000313" key="17">
    <source>
        <dbReference type="EMBL" id="SHE55190.1"/>
    </source>
</evidence>
<dbReference type="CDD" id="cd09112">
    <property type="entry name" value="PLDc_CLS_2"/>
    <property type="match status" value="1"/>
</dbReference>
<evidence type="ECO:0000259" key="15">
    <source>
        <dbReference type="PROSITE" id="PS50035"/>
    </source>
</evidence>
<protein>
    <recommendedName>
        <fullName evidence="13 14">Cardiolipin synthase</fullName>
        <shortName evidence="13">CL synthase</shortName>
        <ecNumber evidence="13 14">2.7.8.-</ecNumber>
    </recommendedName>
</protein>
<feature type="active site" evidence="13">
    <location>
        <position position="237"/>
    </location>
</feature>
<dbReference type="EMBL" id="CP014223">
    <property type="protein sequence ID" value="AMJ42267.1"/>
    <property type="molecule type" value="Genomic_DNA"/>
</dbReference>
<dbReference type="GO" id="GO:0032049">
    <property type="term" value="P:cardiolipin biosynthetic process"/>
    <property type="evidence" value="ECO:0007669"/>
    <property type="project" value="UniProtKB-UniRule"/>
</dbReference>
<organism evidence="17 19">
    <name type="scientific">Anaerotignum propionicum DSM 1682</name>
    <dbReference type="NCBI Taxonomy" id="991789"/>
    <lineage>
        <taxon>Bacteria</taxon>
        <taxon>Bacillati</taxon>
        <taxon>Bacillota</taxon>
        <taxon>Clostridia</taxon>
        <taxon>Lachnospirales</taxon>
        <taxon>Anaerotignaceae</taxon>
        <taxon>Anaerotignum</taxon>
    </lineage>
</organism>
<sequence>MHTQVFTILAYFIVVLLFINVFLAGLVVFFERRNPASTWAWLLVLFFIPIIGFLSYLIFGKNGKREKMFYEKEAYDQKVYYKYLFHDRHSIEKIQRQKSLIENRGRLVEAEYLTDLAYLHLNSGNWMTFNNKVAVFNTGKDKFEALVRDIRRAKKFIHLEYYIWRGDKLGARLLDELTKKAKEGVEVRLLYDGMGNSSLPKDFFHQLHQAGGHSAAFLPPFFVRINYRNHRKLCIIDGEIGYIGGFNVGDEYLGIVKRYGPWRDTHLRFEGDAVDQMQIRFIMDWNFTAKEGAVPLEDKYFPEREQYDGVETQIVSSGPDTQWKNIRNGYFKMMNEAEDHIYLTTPYFVPDDGIFDSLRVAALSGIDVRIMIPGNPDHILVYWASMSYLGELLEAGVRCYQYEKGFIHAKTLCIDGLVASVGTANMDVRSFALNFEVNAFMFDTELTKALEADFLKDLDNCIEITKEWYDRRKWWFKVKEAVARLVSPML</sequence>
<dbReference type="PROSITE" id="PS50035">
    <property type="entry name" value="PLD"/>
    <property type="match status" value="2"/>
</dbReference>
<evidence type="ECO:0000256" key="7">
    <source>
        <dbReference type="ARBA" id="ARBA00022989"/>
    </source>
</evidence>
<dbReference type="EC" id="2.7.8.-" evidence="13 14"/>
<dbReference type="PANTHER" id="PTHR21248">
    <property type="entry name" value="CARDIOLIPIN SYNTHASE"/>
    <property type="match status" value="1"/>
</dbReference>
<gene>
    <name evidence="16" type="primary">clsA</name>
    <name evidence="16" type="ORF">CPRO_27210</name>
    <name evidence="17" type="ORF">SAMN02745151_01085</name>
</gene>
<keyword evidence="11 13" id="KW-1208">Phospholipid metabolism</keyword>
<dbReference type="InterPro" id="IPR001736">
    <property type="entry name" value="PLipase_D/transphosphatidylase"/>
</dbReference>
<dbReference type="KEGG" id="cpro:CPRO_27210"/>
<reference evidence="17" key="3">
    <citation type="submission" date="2016-11" db="EMBL/GenBank/DDBJ databases">
        <authorList>
            <person name="Varghese N."/>
            <person name="Submissions S."/>
        </authorList>
    </citation>
    <scope>NUCLEOTIDE SEQUENCE</scope>
    <source>
        <strain evidence="17">DSM 1682</strain>
    </source>
</reference>
<comment type="catalytic activity">
    <reaction evidence="13">
        <text>2 a 1,2-diacyl-sn-glycero-3-phospho-(1'-sn-glycerol) = a cardiolipin + glycerol</text>
        <dbReference type="Rhea" id="RHEA:31451"/>
        <dbReference type="ChEBI" id="CHEBI:17754"/>
        <dbReference type="ChEBI" id="CHEBI:62237"/>
        <dbReference type="ChEBI" id="CHEBI:64716"/>
    </reaction>
</comment>
<reference evidence="16 18" key="1">
    <citation type="journal article" date="2016" name="Genome Announc.">
        <title>Complete Genome Sequence of the Amino Acid-Fermenting Clostridium propionicum X2 (DSM 1682).</title>
        <authorList>
            <person name="Poehlein A."/>
            <person name="Schlien K."/>
            <person name="Chowdhury N.P."/>
            <person name="Gottschalk G."/>
            <person name="Buckel W."/>
            <person name="Daniel R."/>
        </authorList>
    </citation>
    <scope>NUCLEOTIDE SEQUENCE [LARGE SCALE GENOMIC DNA]</scope>
    <source>
        <strain evidence="16 18">X2</strain>
    </source>
</reference>
<evidence type="ECO:0000256" key="13">
    <source>
        <dbReference type="HAMAP-Rule" id="MF_01916"/>
    </source>
</evidence>
<dbReference type="GO" id="GO:0008808">
    <property type="term" value="F:cardiolipin synthase activity"/>
    <property type="evidence" value="ECO:0007669"/>
    <property type="project" value="UniProtKB-UniRule"/>
</dbReference>
<dbReference type="EMBL" id="FQUA01000003">
    <property type="protein sequence ID" value="SHE55190.1"/>
    <property type="molecule type" value="Genomic_DNA"/>
</dbReference>
<dbReference type="Pfam" id="PF13091">
    <property type="entry name" value="PLDc_2"/>
    <property type="match status" value="2"/>
</dbReference>
<keyword evidence="8 13" id="KW-0443">Lipid metabolism</keyword>
<dbReference type="RefSeq" id="WP_066052823.1">
    <property type="nucleotide sequence ID" value="NZ_CP014223.1"/>
</dbReference>
<dbReference type="Proteomes" id="UP000184204">
    <property type="component" value="Unassembled WGS sequence"/>
</dbReference>
<keyword evidence="2 13" id="KW-1003">Cell membrane</keyword>
<feature type="transmembrane region" description="Helical" evidence="13">
    <location>
        <begin position="7"/>
        <end position="30"/>
    </location>
</feature>
<evidence type="ECO:0000256" key="6">
    <source>
        <dbReference type="ARBA" id="ARBA00022737"/>
    </source>
</evidence>
<evidence type="ECO:0000256" key="9">
    <source>
        <dbReference type="ARBA" id="ARBA00023136"/>
    </source>
</evidence>
<dbReference type="SMART" id="SM00155">
    <property type="entry name" value="PLDc"/>
    <property type="match status" value="2"/>
</dbReference>
<dbReference type="InterPro" id="IPR027379">
    <property type="entry name" value="CLS_N"/>
</dbReference>
<dbReference type="SUPFAM" id="SSF56024">
    <property type="entry name" value="Phospholipase D/nuclease"/>
    <property type="match status" value="2"/>
</dbReference>
<reference evidence="18" key="2">
    <citation type="submission" date="2016-01" db="EMBL/GenBank/DDBJ databases">
        <authorList>
            <person name="Poehlein A."/>
            <person name="Schlien K."/>
            <person name="Gottschalk G."/>
            <person name="Buckel W."/>
            <person name="Daniel R."/>
        </authorList>
    </citation>
    <scope>NUCLEOTIDE SEQUENCE [LARGE SCALE GENOMIC DNA]</scope>
    <source>
        <strain evidence="18">X2</strain>
    </source>
</reference>
<feature type="domain" description="PLD phosphodiesterase" evidence="15">
    <location>
        <begin position="225"/>
        <end position="252"/>
    </location>
</feature>
<evidence type="ECO:0000256" key="2">
    <source>
        <dbReference type="ARBA" id="ARBA00022475"/>
    </source>
</evidence>
<evidence type="ECO:0000256" key="11">
    <source>
        <dbReference type="ARBA" id="ARBA00023264"/>
    </source>
</evidence>
<dbReference type="Pfam" id="PF13396">
    <property type="entry name" value="PLDc_N"/>
    <property type="match status" value="1"/>
</dbReference>
<dbReference type="InterPro" id="IPR025202">
    <property type="entry name" value="PLD-like_dom"/>
</dbReference>
<evidence type="ECO:0000256" key="4">
    <source>
        <dbReference type="ARBA" id="ARBA00022679"/>
    </source>
</evidence>
<evidence type="ECO:0000256" key="5">
    <source>
        <dbReference type="ARBA" id="ARBA00022692"/>
    </source>
</evidence>
<feature type="active site" evidence="13">
    <location>
        <position position="410"/>
    </location>
</feature>
<dbReference type="HAMAP" id="MF_01916">
    <property type="entry name" value="Cardiolipin_synth_Cls"/>
    <property type="match status" value="1"/>
</dbReference>
<feature type="transmembrane region" description="Helical" evidence="13">
    <location>
        <begin position="36"/>
        <end position="59"/>
    </location>
</feature>
<proteinExistence type="inferred from homology"/>
<dbReference type="Proteomes" id="UP000068026">
    <property type="component" value="Chromosome"/>
</dbReference>
<keyword evidence="9 13" id="KW-0472">Membrane</keyword>
<keyword evidence="18" id="KW-1185">Reference proteome</keyword>
<dbReference type="InterPro" id="IPR030874">
    <property type="entry name" value="Cardiolipin_synth_Firmi"/>
</dbReference>
<comment type="subcellular location">
    <subcellularLocation>
        <location evidence="1 13">Cell membrane</location>
        <topology evidence="1 13">Multi-pass membrane protein</topology>
    </subcellularLocation>
</comment>
<dbReference type="CDD" id="cd09110">
    <property type="entry name" value="PLDc_CLS_1"/>
    <property type="match status" value="1"/>
</dbReference>